<reference evidence="3" key="1">
    <citation type="journal article" date="2015" name="PLoS Genet.">
        <title>Genome Sequence and Transcriptome Analyses of Chrysochromulina tobin: Metabolic Tools for Enhanced Algal Fitness in the Prominent Order Prymnesiales (Haptophyceae).</title>
        <authorList>
            <person name="Hovde B.T."/>
            <person name="Deodato C.R."/>
            <person name="Hunsperger H.M."/>
            <person name="Ryken S.A."/>
            <person name="Yost W."/>
            <person name="Jha R.K."/>
            <person name="Patterson J."/>
            <person name="Monnat R.J. Jr."/>
            <person name="Barlow S.B."/>
            <person name="Starkenburg S.R."/>
            <person name="Cattolico R.A."/>
        </authorList>
    </citation>
    <scope>NUCLEOTIDE SEQUENCE</scope>
    <source>
        <strain evidence="3">CCMP291</strain>
    </source>
</reference>
<proteinExistence type="predicted"/>
<protein>
    <submittedName>
        <fullName evidence="2">Uncharacterized protein</fullName>
    </submittedName>
</protein>
<comment type="caution">
    <text evidence="2">The sequence shown here is derived from an EMBL/GenBank/DDBJ whole genome shotgun (WGS) entry which is preliminary data.</text>
</comment>
<evidence type="ECO:0000313" key="3">
    <source>
        <dbReference type="Proteomes" id="UP000037460"/>
    </source>
</evidence>
<evidence type="ECO:0000256" key="1">
    <source>
        <dbReference type="ARBA" id="ARBA00022737"/>
    </source>
</evidence>
<sequence length="641" mass="65935">MPFEAVLERQAALMSGACRLSLREVDCSAQAIGATDTAALQRLALLFSPELKGASATLGDDGRSVRLENGDGRALLGAVSPMVELFVQQCTNPDHCFIGAALPGKDALSHFLGADAESWGYSADGRIMHKSSYVQSGLPTYKAGDRIRMTLAGGVLAWHINGQRAAEVRGVPSGVHFGVSGYSGTVEMRIERAFVTGAAGCSAMLRPLCALMGREGNALRTVRLGGNGAWAEGDGATLAAALGAASCVVAELDVSGSQLAADECLALVSAGRALQTLRLGEWVMPLGELRSSESVSLSGQAVSEAEGAVLGALLKASTSLSTLDLSGSSCAPAALSRILECLRASVAPLAELRLGGQAVGEAEGAVVGALLKTSTSLSTLDLSGSSCAAEAARLIGKGLRESAAPLAELRLANVLYTTDGRMPSEAVLERQAALMSGACRLSLREVDCSAQAIGATDTAVLQRLALLFAPKLKVASATLGDDGGRSVRLDDDGRALLGAVSPMVELVVQQCTNPVGCILGAALPVKGALSTYLGEDAESWGYRSDGRIVHKVSYVQSSLPTYKAGDRIRMTLAGGVLAWHINGQRAAEVRGVPSGVHFGVSRWSHGTVELAADECLSLANSRHLHTLDLSGTAVAASAASF</sequence>
<accession>A0A0M0K5J4</accession>
<dbReference type="Proteomes" id="UP000037460">
    <property type="component" value="Unassembled WGS sequence"/>
</dbReference>
<dbReference type="InterPro" id="IPR052201">
    <property type="entry name" value="LRR-containing_regulator"/>
</dbReference>
<keyword evidence="1" id="KW-0677">Repeat</keyword>
<name>A0A0M0K5J4_9EUKA</name>
<dbReference type="Gene3D" id="3.80.10.10">
    <property type="entry name" value="Ribonuclease Inhibitor"/>
    <property type="match status" value="1"/>
</dbReference>
<organism evidence="2 3">
    <name type="scientific">Chrysochromulina tobinii</name>
    <dbReference type="NCBI Taxonomy" id="1460289"/>
    <lineage>
        <taxon>Eukaryota</taxon>
        <taxon>Haptista</taxon>
        <taxon>Haptophyta</taxon>
        <taxon>Prymnesiophyceae</taxon>
        <taxon>Prymnesiales</taxon>
        <taxon>Chrysochromulinaceae</taxon>
        <taxon>Chrysochromulina</taxon>
    </lineage>
</organism>
<dbReference type="PANTHER" id="PTHR24111">
    <property type="entry name" value="LEUCINE-RICH REPEAT-CONTAINING PROTEIN 34"/>
    <property type="match status" value="1"/>
</dbReference>
<dbReference type="InterPro" id="IPR032675">
    <property type="entry name" value="LRR_dom_sf"/>
</dbReference>
<dbReference type="SUPFAM" id="SSF52047">
    <property type="entry name" value="RNI-like"/>
    <property type="match status" value="1"/>
</dbReference>
<evidence type="ECO:0000313" key="2">
    <source>
        <dbReference type="EMBL" id="KOO34131.1"/>
    </source>
</evidence>
<dbReference type="InterPro" id="IPR043136">
    <property type="entry name" value="B30.2/SPRY_sf"/>
</dbReference>
<gene>
    <name evidence="2" type="ORF">Ctob_016293</name>
</gene>
<dbReference type="AlphaFoldDB" id="A0A0M0K5J4"/>
<dbReference type="EMBL" id="JWZX01001317">
    <property type="protein sequence ID" value="KOO34131.1"/>
    <property type="molecule type" value="Genomic_DNA"/>
</dbReference>
<dbReference type="PANTHER" id="PTHR24111:SF0">
    <property type="entry name" value="LEUCINE-RICH REPEAT-CONTAINING PROTEIN"/>
    <property type="match status" value="1"/>
</dbReference>
<keyword evidence="3" id="KW-1185">Reference proteome</keyword>
<dbReference type="Gene3D" id="2.60.120.920">
    <property type="match status" value="2"/>
</dbReference>